<keyword evidence="1 4" id="KW-0812">Transmembrane</keyword>
<dbReference type="GO" id="GO:0005524">
    <property type="term" value="F:ATP binding"/>
    <property type="evidence" value="ECO:0007669"/>
    <property type="project" value="InterPro"/>
</dbReference>
<feature type="transmembrane region" description="Helical" evidence="4">
    <location>
        <begin position="39"/>
        <end position="59"/>
    </location>
</feature>
<keyword evidence="3 4" id="KW-0472">Membrane</keyword>
<evidence type="ECO:0000256" key="1">
    <source>
        <dbReference type="ARBA" id="ARBA00022692"/>
    </source>
</evidence>
<dbReference type="EMBL" id="JAHQIW010005306">
    <property type="protein sequence ID" value="KAJ1365571.1"/>
    <property type="molecule type" value="Genomic_DNA"/>
</dbReference>
<keyword evidence="6" id="KW-1185">Reference proteome</keyword>
<keyword evidence="2 4" id="KW-1133">Transmembrane helix</keyword>
<sequence length="186" mass="20690">MDIEVEVMPPYDADENHLPGKATNFKAVWKLIADYREGYSLLGCAIPTTILRAFFYLLICFEVASVLEITVVPQENRTQQIFIVAAVYTALIIIKTMFEALGIMRNGCAYFDEERNSPGRLLHRIINDSSTLNKIMEAKLDILIPAIICPGTARIAAENVVSVLKESAIDIDNLSEEGQRPVSVVD</sequence>
<dbReference type="GO" id="GO:0016020">
    <property type="term" value="C:membrane"/>
    <property type="evidence" value="ECO:0007669"/>
    <property type="project" value="InterPro"/>
</dbReference>
<feature type="transmembrane region" description="Helical" evidence="4">
    <location>
        <begin position="79"/>
        <end position="98"/>
    </location>
</feature>
<evidence type="ECO:0000256" key="2">
    <source>
        <dbReference type="ARBA" id="ARBA00022989"/>
    </source>
</evidence>
<dbReference type="SUPFAM" id="SSF90123">
    <property type="entry name" value="ABC transporter transmembrane region"/>
    <property type="match status" value="1"/>
</dbReference>
<dbReference type="InterPro" id="IPR036640">
    <property type="entry name" value="ABC1_TM_sf"/>
</dbReference>
<organism evidence="5 6">
    <name type="scientific">Parelaphostrongylus tenuis</name>
    <name type="common">Meningeal worm</name>
    <dbReference type="NCBI Taxonomy" id="148309"/>
    <lineage>
        <taxon>Eukaryota</taxon>
        <taxon>Metazoa</taxon>
        <taxon>Ecdysozoa</taxon>
        <taxon>Nematoda</taxon>
        <taxon>Chromadorea</taxon>
        <taxon>Rhabditida</taxon>
        <taxon>Rhabditina</taxon>
        <taxon>Rhabditomorpha</taxon>
        <taxon>Strongyloidea</taxon>
        <taxon>Metastrongylidae</taxon>
        <taxon>Parelaphostrongylus</taxon>
    </lineage>
</organism>
<name>A0AAD5N9C2_PARTN</name>
<protein>
    <submittedName>
        <fullName evidence="5">ABC transporter B member 10</fullName>
    </submittedName>
</protein>
<evidence type="ECO:0000313" key="5">
    <source>
        <dbReference type="EMBL" id="KAJ1365571.1"/>
    </source>
</evidence>
<dbReference type="Proteomes" id="UP001196413">
    <property type="component" value="Unassembled WGS sequence"/>
</dbReference>
<reference evidence="5" key="1">
    <citation type="submission" date="2021-06" db="EMBL/GenBank/DDBJ databases">
        <title>Parelaphostrongylus tenuis whole genome reference sequence.</title>
        <authorList>
            <person name="Garwood T.J."/>
            <person name="Larsen P.A."/>
            <person name="Fountain-Jones N.M."/>
            <person name="Garbe J.R."/>
            <person name="Macchietto M.G."/>
            <person name="Kania S.A."/>
            <person name="Gerhold R.W."/>
            <person name="Richards J.E."/>
            <person name="Wolf T.M."/>
        </authorList>
    </citation>
    <scope>NUCLEOTIDE SEQUENCE</scope>
    <source>
        <strain evidence="5">MNPRO001-30</strain>
        <tissue evidence="5">Meninges</tissue>
    </source>
</reference>
<gene>
    <name evidence="5" type="primary">PGP-10_4</name>
    <name evidence="5" type="ORF">KIN20_025943</name>
</gene>
<proteinExistence type="predicted"/>
<dbReference type="Gene3D" id="1.20.1560.10">
    <property type="entry name" value="ABC transporter type 1, transmembrane domain"/>
    <property type="match status" value="1"/>
</dbReference>
<comment type="caution">
    <text evidence="5">The sequence shown here is derived from an EMBL/GenBank/DDBJ whole genome shotgun (WGS) entry which is preliminary data.</text>
</comment>
<evidence type="ECO:0000256" key="3">
    <source>
        <dbReference type="ARBA" id="ARBA00023136"/>
    </source>
</evidence>
<accession>A0AAD5N9C2</accession>
<evidence type="ECO:0000256" key="4">
    <source>
        <dbReference type="SAM" id="Phobius"/>
    </source>
</evidence>
<evidence type="ECO:0000313" key="6">
    <source>
        <dbReference type="Proteomes" id="UP001196413"/>
    </source>
</evidence>
<dbReference type="AlphaFoldDB" id="A0AAD5N9C2"/>